<dbReference type="AlphaFoldDB" id="A0A139N1P5"/>
<accession>A0A139N1P5</accession>
<keyword evidence="1" id="KW-1133">Transmembrane helix</keyword>
<keyword evidence="2" id="KW-0067">ATP-binding</keyword>
<feature type="transmembrane region" description="Helical" evidence="1">
    <location>
        <begin position="12"/>
        <end position="33"/>
    </location>
</feature>
<evidence type="ECO:0000313" key="3">
    <source>
        <dbReference type="Proteomes" id="UP000070096"/>
    </source>
</evidence>
<proteinExistence type="predicted"/>
<keyword evidence="1" id="KW-0812">Transmembrane</keyword>
<evidence type="ECO:0000256" key="1">
    <source>
        <dbReference type="SAM" id="Phobius"/>
    </source>
</evidence>
<dbReference type="Proteomes" id="UP000070096">
    <property type="component" value="Unassembled WGS sequence"/>
</dbReference>
<keyword evidence="2" id="KW-0547">Nucleotide-binding</keyword>
<keyword evidence="1" id="KW-0472">Membrane</keyword>
<dbReference type="PATRIC" id="fig|1302.21.peg.1898"/>
<reference evidence="2 3" key="1">
    <citation type="submission" date="2016-01" db="EMBL/GenBank/DDBJ databases">
        <title>Highly variable Streptococcus oralis are common among viridans streptococci isolated from primates.</title>
        <authorList>
            <person name="Denapaite D."/>
            <person name="Rieger M."/>
            <person name="Koendgen S."/>
            <person name="Brueckner R."/>
            <person name="Ochigava I."/>
            <person name="Kappeler P."/>
            <person name="Maetz-Rensing K."/>
            <person name="Leendertz F."/>
            <person name="Hakenbeck R."/>
        </authorList>
    </citation>
    <scope>NUCLEOTIDE SEQUENCE [LARGE SCALE GENOMIC DNA]</scope>
    <source>
        <strain evidence="2 3">DD07</strain>
    </source>
</reference>
<dbReference type="GO" id="GO:0005524">
    <property type="term" value="F:ATP binding"/>
    <property type="evidence" value="ECO:0007669"/>
    <property type="project" value="UniProtKB-KW"/>
</dbReference>
<name>A0A139N1P5_STRGN</name>
<evidence type="ECO:0000313" key="2">
    <source>
        <dbReference type="EMBL" id="KXT69873.1"/>
    </source>
</evidence>
<comment type="caution">
    <text evidence="2">The sequence shown here is derived from an EMBL/GenBank/DDBJ whole genome shotgun (WGS) entry which is preliminary data.</text>
</comment>
<dbReference type="EMBL" id="LQRC01000227">
    <property type="protein sequence ID" value="KXT69873.1"/>
    <property type="molecule type" value="Genomic_DNA"/>
</dbReference>
<gene>
    <name evidence="2" type="ORF">SGODD07_01714</name>
</gene>
<organism evidence="2 3">
    <name type="scientific">Streptococcus gordonii</name>
    <dbReference type="NCBI Taxonomy" id="1302"/>
    <lineage>
        <taxon>Bacteria</taxon>
        <taxon>Bacillati</taxon>
        <taxon>Bacillota</taxon>
        <taxon>Bacilli</taxon>
        <taxon>Lactobacillales</taxon>
        <taxon>Streptococcaceae</taxon>
        <taxon>Streptococcus</taxon>
    </lineage>
</organism>
<protein>
    <submittedName>
        <fullName evidence="2">ABC transporter ATP-binding/membrane spanning protein-multidrug resistance</fullName>
    </submittedName>
</protein>
<sequence>MSAKAISTIVNFYLQTFLYLSGAILAVNLLWVLQIYQNSKASEKAI</sequence>